<evidence type="ECO:0000313" key="2">
    <source>
        <dbReference type="Proteomes" id="UP001516400"/>
    </source>
</evidence>
<reference evidence="1 2" key="1">
    <citation type="journal article" date="2021" name="BMC Biol.">
        <title>Horizontally acquired antibacterial genes associated with adaptive radiation of ladybird beetles.</title>
        <authorList>
            <person name="Li H.S."/>
            <person name="Tang X.F."/>
            <person name="Huang Y.H."/>
            <person name="Xu Z.Y."/>
            <person name="Chen M.L."/>
            <person name="Du X.Y."/>
            <person name="Qiu B.Y."/>
            <person name="Chen P.T."/>
            <person name="Zhang W."/>
            <person name="Slipinski A."/>
            <person name="Escalona H.E."/>
            <person name="Waterhouse R.M."/>
            <person name="Zwick A."/>
            <person name="Pang H."/>
        </authorList>
    </citation>
    <scope>NUCLEOTIDE SEQUENCE [LARGE SCALE GENOMIC DNA]</scope>
    <source>
        <strain evidence="1">SYSU2018</strain>
    </source>
</reference>
<dbReference type="Proteomes" id="UP001516400">
    <property type="component" value="Unassembled WGS sequence"/>
</dbReference>
<gene>
    <name evidence="1" type="ORF">HHI36_017963</name>
</gene>
<organism evidence="1 2">
    <name type="scientific">Cryptolaemus montrouzieri</name>
    <dbReference type="NCBI Taxonomy" id="559131"/>
    <lineage>
        <taxon>Eukaryota</taxon>
        <taxon>Metazoa</taxon>
        <taxon>Ecdysozoa</taxon>
        <taxon>Arthropoda</taxon>
        <taxon>Hexapoda</taxon>
        <taxon>Insecta</taxon>
        <taxon>Pterygota</taxon>
        <taxon>Neoptera</taxon>
        <taxon>Endopterygota</taxon>
        <taxon>Coleoptera</taxon>
        <taxon>Polyphaga</taxon>
        <taxon>Cucujiformia</taxon>
        <taxon>Coccinelloidea</taxon>
        <taxon>Coccinellidae</taxon>
        <taxon>Scymninae</taxon>
        <taxon>Scymnini</taxon>
        <taxon>Cryptolaemus</taxon>
    </lineage>
</organism>
<evidence type="ECO:0000313" key="1">
    <source>
        <dbReference type="EMBL" id="KAL3283792.1"/>
    </source>
</evidence>
<sequence length="105" mass="11560">MRLDQETGSTGEQICELVAKHFKIVFEPEKFHLNINNISDSENCNVLNSIHLSEDEIGEAVSGIDLRKSAGSDSIPAVFLRKSAETIVVPLCLLFNQSLVSFLVV</sequence>
<proteinExistence type="predicted"/>
<dbReference type="EMBL" id="JABFTP020000165">
    <property type="protein sequence ID" value="KAL3283792.1"/>
    <property type="molecule type" value="Genomic_DNA"/>
</dbReference>
<dbReference type="AlphaFoldDB" id="A0ABD2NYK3"/>
<comment type="caution">
    <text evidence="1">The sequence shown here is derived from an EMBL/GenBank/DDBJ whole genome shotgun (WGS) entry which is preliminary data.</text>
</comment>
<accession>A0ABD2NYK3</accession>
<protein>
    <submittedName>
        <fullName evidence="1">Uncharacterized protein</fullName>
    </submittedName>
</protein>
<name>A0ABD2NYK3_9CUCU</name>
<keyword evidence="2" id="KW-1185">Reference proteome</keyword>